<evidence type="ECO:0000256" key="3">
    <source>
        <dbReference type="ARBA" id="ARBA00012438"/>
    </source>
</evidence>
<keyword evidence="5" id="KW-0808">Transferase</keyword>
<feature type="domain" description="Histidine kinase" evidence="10">
    <location>
        <begin position="233"/>
        <end position="448"/>
    </location>
</feature>
<dbReference type="AlphaFoldDB" id="A0A6N7XMG1"/>
<dbReference type="EC" id="2.7.13.3" evidence="3"/>
<comment type="subcellular location">
    <subcellularLocation>
        <location evidence="2">Membrane</location>
    </subcellularLocation>
</comment>
<evidence type="ECO:0000313" key="11">
    <source>
        <dbReference type="EMBL" id="MST71245.1"/>
    </source>
</evidence>
<accession>A0A6N7XMG1</accession>
<feature type="transmembrane region" description="Helical" evidence="9">
    <location>
        <begin position="142"/>
        <end position="168"/>
    </location>
</feature>
<dbReference type="GO" id="GO:0004721">
    <property type="term" value="F:phosphoprotein phosphatase activity"/>
    <property type="evidence" value="ECO:0007669"/>
    <property type="project" value="TreeGrafter"/>
</dbReference>
<dbReference type="PANTHER" id="PTHR45453:SF1">
    <property type="entry name" value="PHOSPHATE REGULON SENSOR PROTEIN PHOR"/>
    <property type="match status" value="1"/>
</dbReference>
<protein>
    <recommendedName>
        <fullName evidence="3">histidine kinase</fullName>
        <ecNumber evidence="3">2.7.13.3</ecNumber>
    </recommendedName>
</protein>
<dbReference type="InterPro" id="IPR004358">
    <property type="entry name" value="Sig_transdc_His_kin-like_C"/>
</dbReference>
<dbReference type="RefSeq" id="WP_288796741.1">
    <property type="nucleotide sequence ID" value="NZ_VUNA01000017.1"/>
</dbReference>
<gene>
    <name evidence="11" type="ORF">FYJ65_08000</name>
</gene>
<evidence type="ECO:0000256" key="5">
    <source>
        <dbReference type="ARBA" id="ARBA00022679"/>
    </source>
</evidence>
<evidence type="ECO:0000256" key="2">
    <source>
        <dbReference type="ARBA" id="ARBA00004370"/>
    </source>
</evidence>
<keyword evidence="9" id="KW-0812">Transmembrane</keyword>
<dbReference type="GO" id="GO:0000155">
    <property type="term" value="F:phosphorelay sensor kinase activity"/>
    <property type="evidence" value="ECO:0007669"/>
    <property type="project" value="InterPro"/>
</dbReference>
<keyword evidence="8 9" id="KW-0472">Membrane</keyword>
<keyword evidence="9" id="KW-1133">Transmembrane helix</keyword>
<dbReference type="PANTHER" id="PTHR45453">
    <property type="entry name" value="PHOSPHATE REGULON SENSOR PROTEIN PHOR"/>
    <property type="match status" value="1"/>
</dbReference>
<evidence type="ECO:0000256" key="9">
    <source>
        <dbReference type="SAM" id="Phobius"/>
    </source>
</evidence>
<evidence type="ECO:0000256" key="6">
    <source>
        <dbReference type="ARBA" id="ARBA00022777"/>
    </source>
</evidence>
<dbReference type="Gene3D" id="1.10.287.130">
    <property type="match status" value="1"/>
</dbReference>
<dbReference type="InterPro" id="IPR036890">
    <property type="entry name" value="HATPase_C_sf"/>
</dbReference>
<comment type="caution">
    <text evidence="11">The sequence shown here is derived from an EMBL/GenBank/DDBJ whole genome shotgun (WGS) entry which is preliminary data.</text>
</comment>
<dbReference type="InterPro" id="IPR036097">
    <property type="entry name" value="HisK_dim/P_sf"/>
</dbReference>
<evidence type="ECO:0000256" key="8">
    <source>
        <dbReference type="ARBA" id="ARBA00023136"/>
    </source>
</evidence>
<dbReference type="PRINTS" id="PR00344">
    <property type="entry name" value="BCTRLSENSOR"/>
</dbReference>
<sequence length="449" mass="50329">MSKKIFRSIWMVSILVLTASLIIIMAALYDYVDTTQREQLVDETHLAAKGVELNGKKYLHKLDSDSYRITWVAADGTVLFDNRADVDSMGNHKGREEIKEAEKDGFGQSVRYSNTLSVKQLYAAERLSDKSVLRVSIDQKPVWMVLLGIAPSIAFVAIFAILISLWLASRLSWKIVEPINKLNLDEAIQHVDEDDFKEIAPLIRRMTQQQEQLRKDRDEIARSAQIRQDFTANVSHELKTPLHAISGYAELLENGMVQEKDIRPFAAKIRSESLRMAKLVEDTIGLSKLDSGAPEMKWEDTDLFTIAENAVDCLEIPAEEAGVSISLQGKSCPMHGIPETLYSIVYNLCENGIKYNHSGGYVHVHLEPTESEILLTVSDSGIGIPEDAQSRIFERFYRVDKSRSKEVGGTGLGLSIVKHALMIHHATVHVDSIPGKGTTFTVRIPRRPM</sequence>
<dbReference type="SUPFAM" id="SSF55874">
    <property type="entry name" value="ATPase domain of HSP90 chaperone/DNA topoisomerase II/histidine kinase"/>
    <property type="match status" value="1"/>
</dbReference>
<dbReference type="FunFam" id="1.10.287.130:FF:000001">
    <property type="entry name" value="Two-component sensor histidine kinase"/>
    <property type="match status" value="1"/>
</dbReference>
<dbReference type="SUPFAM" id="SSF47384">
    <property type="entry name" value="Homodimeric domain of signal transducing histidine kinase"/>
    <property type="match status" value="1"/>
</dbReference>
<dbReference type="GO" id="GO:0005886">
    <property type="term" value="C:plasma membrane"/>
    <property type="evidence" value="ECO:0007669"/>
    <property type="project" value="TreeGrafter"/>
</dbReference>
<evidence type="ECO:0000256" key="7">
    <source>
        <dbReference type="ARBA" id="ARBA00023012"/>
    </source>
</evidence>
<feature type="transmembrane region" description="Helical" evidence="9">
    <location>
        <begin position="9"/>
        <end position="29"/>
    </location>
</feature>
<keyword evidence="6 11" id="KW-0418">Kinase</keyword>
<evidence type="ECO:0000256" key="4">
    <source>
        <dbReference type="ARBA" id="ARBA00022553"/>
    </source>
</evidence>
<dbReference type="Pfam" id="PF02518">
    <property type="entry name" value="HATPase_c"/>
    <property type="match status" value="1"/>
</dbReference>
<dbReference type="PROSITE" id="PS50109">
    <property type="entry name" value="HIS_KIN"/>
    <property type="match status" value="1"/>
</dbReference>
<reference evidence="11 12" key="1">
    <citation type="submission" date="2019-08" db="EMBL/GenBank/DDBJ databases">
        <title>In-depth cultivation of the pig gut microbiome towards novel bacterial diversity and tailored functional studies.</title>
        <authorList>
            <person name="Wylensek D."/>
            <person name="Hitch T.C.A."/>
            <person name="Clavel T."/>
        </authorList>
    </citation>
    <scope>NUCLEOTIDE SEQUENCE [LARGE SCALE GENOMIC DNA]</scope>
    <source>
        <strain evidence="11 12">WCA-MUC-591-APC-4B</strain>
    </source>
</reference>
<dbReference type="Gene3D" id="3.30.565.10">
    <property type="entry name" value="Histidine kinase-like ATPase, C-terminal domain"/>
    <property type="match status" value="1"/>
</dbReference>
<dbReference type="FunFam" id="3.30.565.10:FF:000006">
    <property type="entry name" value="Sensor histidine kinase WalK"/>
    <property type="match status" value="1"/>
</dbReference>
<dbReference type="SMART" id="SM00387">
    <property type="entry name" value="HATPase_c"/>
    <property type="match status" value="1"/>
</dbReference>
<dbReference type="SMART" id="SM00388">
    <property type="entry name" value="HisKA"/>
    <property type="match status" value="1"/>
</dbReference>
<dbReference type="EMBL" id="VUNA01000017">
    <property type="protein sequence ID" value="MST71245.1"/>
    <property type="molecule type" value="Genomic_DNA"/>
</dbReference>
<evidence type="ECO:0000259" key="10">
    <source>
        <dbReference type="PROSITE" id="PS50109"/>
    </source>
</evidence>
<dbReference type="CDD" id="cd00082">
    <property type="entry name" value="HisKA"/>
    <property type="match status" value="1"/>
</dbReference>
<dbReference type="InterPro" id="IPR005467">
    <property type="entry name" value="His_kinase_dom"/>
</dbReference>
<evidence type="ECO:0000256" key="1">
    <source>
        <dbReference type="ARBA" id="ARBA00000085"/>
    </source>
</evidence>
<dbReference type="CDD" id="cd00075">
    <property type="entry name" value="HATPase"/>
    <property type="match status" value="1"/>
</dbReference>
<comment type="catalytic activity">
    <reaction evidence="1">
        <text>ATP + protein L-histidine = ADP + protein N-phospho-L-histidine.</text>
        <dbReference type="EC" id="2.7.13.3"/>
    </reaction>
</comment>
<dbReference type="InterPro" id="IPR003661">
    <property type="entry name" value="HisK_dim/P_dom"/>
</dbReference>
<keyword evidence="4" id="KW-0597">Phosphoprotein</keyword>
<dbReference type="Pfam" id="PF00512">
    <property type="entry name" value="HisKA"/>
    <property type="match status" value="1"/>
</dbReference>
<organism evidence="11 12">
    <name type="scientific">Mogibacterium kristiansenii</name>
    <dbReference type="NCBI Taxonomy" id="2606708"/>
    <lineage>
        <taxon>Bacteria</taxon>
        <taxon>Bacillati</taxon>
        <taxon>Bacillota</taxon>
        <taxon>Clostridia</taxon>
        <taxon>Peptostreptococcales</taxon>
        <taxon>Anaerovoracaceae</taxon>
        <taxon>Mogibacterium</taxon>
    </lineage>
</organism>
<name>A0A6N7XMG1_9FIRM</name>
<keyword evidence="12" id="KW-1185">Reference proteome</keyword>
<dbReference type="Proteomes" id="UP000469424">
    <property type="component" value="Unassembled WGS sequence"/>
</dbReference>
<evidence type="ECO:0000313" key="12">
    <source>
        <dbReference type="Proteomes" id="UP000469424"/>
    </source>
</evidence>
<dbReference type="GO" id="GO:0016036">
    <property type="term" value="P:cellular response to phosphate starvation"/>
    <property type="evidence" value="ECO:0007669"/>
    <property type="project" value="TreeGrafter"/>
</dbReference>
<dbReference type="InterPro" id="IPR003594">
    <property type="entry name" value="HATPase_dom"/>
</dbReference>
<keyword evidence="7" id="KW-0902">Two-component regulatory system</keyword>
<proteinExistence type="predicted"/>
<dbReference type="InterPro" id="IPR050351">
    <property type="entry name" value="BphY/WalK/GraS-like"/>
</dbReference>